<reference evidence="14" key="1">
    <citation type="submission" date="2015-05" db="EMBL/GenBank/DDBJ databases">
        <authorList>
            <person name="Manzano-Marin A."/>
        </authorList>
    </citation>
    <scope>NUCLEOTIDE SEQUENCE [LARGE SCALE GENOMIC DNA]</scope>
    <source>
        <strain evidence="14">officinalis</strain>
    </source>
</reference>
<evidence type="ECO:0000256" key="8">
    <source>
        <dbReference type="ARBA" id="ARBA00023237"/>
    </source>
</evidence>
<evidence type="ECO:0000256" key="1">
    <source>
        <dbReference type="ARBA" id="ARBA00004442"/>
    </source>
</evidence>
<evidence type="ECO:0000259" key="12">
    <source>
        <dbReference type="Pfam" id="PF17243"/>
    </source>
</evidence>
<evidence type="ECO:0000256" key="10">
    <source>
        <dbReference type="ARBA" id="ARBA00093548"/>
    </source>
</evidence>
<keyword evidence="4" id="KW-1134">Transmembrane beta strand</keyword>
<dbReference type="InterPro" id="IPR000184">
    <property type="entry name" value="Bac_surfAg_D15"/>
</dbReference>
<evidence type="ECO:0000256" key="4">
    <source>
        <dbReference type="ARBA" id="ARBA00022452"/>
    </source>
</evidence>
<proteinExistence type="inferred from homology"/>
<dbReference type="InterPro" id="IPR035243">
    <property type="entry name" value="TamA_POTRA_Dom_1"/>
</dbReference>
<organism evidence="13 14">
    <name type="scientific">Candidatus Providencia siddallii</name>
    <dbReference type="NCBI Taxonomy" id="1715285"/>
    <lineage>
        <taxon>Bacteria</taxon>
        <taxon>Pseudomonadati</taxon>
        <taxon>Pseudomonadota</taxon>
        <taxon>Gammaproteobacteria</taxon>
        <taxon>Enterobacterales</taxon>
        <taxon>Morganellaceae</taxon>
        <taxon>Providencia</taxon>
    </lineage>
</organism>
<evidence type="ECO:0000256" key="3">
    <source>
        <dbReference type="ARBA" id="ARBA00015419"/>
    </source>
</evidence>
<evidence type="ECO:0000313" key="14">
    <source>
        <dbReference type="Proteomes" id="UP000242301"/>
    </source>
</evidence>
<dbReference type="GO" id="GO:0009306">
    <property type="term" value="P:protein secretion"/>
    <property type="evidence" value="ECO:0007669"/>
    <property type="project" value="TreeGrafter"/>
</dbReference>
<feature type="domain" description="TamA POTRA" evidence="12">
    <location>
        <begin position="23"/>
        <end position="92"/>
    </location>
</feature>
<evidence type="ECO:0000256" key="2">
    <source>
        <dbReference type="ARBA" id="ARBA00010248"/>
    </source>
</evidence>
<dbReference type="PANTHER" id="PTHR12815">
    <property type="entry name" value="SORTING AND ASSEMBLY MACHINERY SAMM50 PROTEIN FAMILY MEMBER"/>
    <property type="match status" value="1"/>
</dbReference>
<sequence length="575" mass="66619">MSYFVFFCTIAIVPLAYSANFIINIEGLENKFYQNIKKQLYNIMQEETIINSYFRSRIEKIIKEGLKPFGYYEPKIGLSFFKKKISSILTIKVILGRPVILSGIETELQGEVKKDHDYEKIIKNYISKIGDIQNDSDYESFKDKFNNLAIRKGYFDAIMVKSQLGILLNKHASYWCFNFNSGKRYKFGKILYKFSQINEDYLNNIAPFKYGEFYTSDQLVEFYRRLIISDWFSSVSITPLILNARKSNSYNLPMEVILTPKSKNFIDLGVGYSTDIGPRIKATWNKPWINSYGQSFISNIKFANREQLIDILYKIPLKTSPLEQFYVVQTGFKRTSLNDTQANTSTFNVLRNWNFSNGWQYGFNMHWMFSNFTQANITNKTTLIYFGANVNRIRKRGDIMPMWGDSQSYLINYSDDFWKSDVDFFILQTKHVWIRSPSEGHRFILRGNLGLIGTNTFEKIPPDLRFFAGGDGKIRGYGYQKISPEDNQGRLIGASKLLIASIEYQYNFTKNWWEAVFIDAGEAVNDINFSKLKSSAGVGVRWASPVGPIKFDFAVPFSKLNHEKIQFYIGLGAEL</sequence>
<evidence type="ECO:0000256" key="6">
    <source>
        <dbReference type="ARBA" id="ARBA00022729"/>
    </source>
</evidence>
<dbReference type="STRING" id="1715285.SOFFGTOCOR_0141"/>
<comment type="subcellular location">
    <subcellularLocation>
        <location evidence="1">Cell outer membrane</location>
    </subcellularLocation>
</comment>
<evidence type="ECO:0000259" key="11">
    <source>
        <dbReference type="Pfam" id="PF01103"/>
    </source>
</evidence>
<dbReference type="EMBL" id="CVRF01000001">
    <property type="protein sequence ID" value="CRK85582.1"/>
    <property type="molecule type" value="Genomic_DNA"/>
</dbReference>
<evidence type="ECO:0000256" key="9">
    <source>
        <dbReference type="ARBA" id="ARBA00033063"/>
    </source>
</evidence>
<dbReference type="Gene3D" id="3.10.20.310">
    <property type="entry name" value="membrane protein fhac"/>
    <property type="match status" value="3"/>
</dbReference>
<dbReference type="InterPro" id="IPR039910">
    <property type="entry name" value="D15-like"/>
</dbReference>
<keyword evidence="5" id="KW-0812">Transmembrane</keyword>
<feature type="domain" description="Bacterial surface antigen (D15)" evidence="11">
    <location>
        <begin position="266"/>
        <end position="573"/>
    </location>
</feature>
<keyword evidence="7" id="KW-0472">Membrane</keyword>
<dbReference type="PANTHER" id="PTHR12815:SF47">
    <property type="entry name" value="TRANSLOCATION AND ASSEMBLY MODULE SUBUNIT TAMA"/>
    <property type="match status" value="1"/>
</dbReference>
<dbReference type="GO" id="GO:0097347">
    <property type="term" value="C:TAM protein secretion complex"/>
    <property type="evidence" value="ECO:0007669"/>
    <property type="project" value="TreeGrafter"/>
</dbReference>
<gene>
    <name evidence="13" type="primary">tamA</name>
    <name evidence="13" type="ORF">SOFFGTOCOR_0141</name>
</gene>
<dbReference type="GO" id="GO:0009279">
    <property type="term" value="C:cell outer membrane"/>
    <property type="evidence" value="ECO:0007669"/>
    <property type="project" value="UniProtKB-SubCell"/>
</dbReference>
<dbReference type="Pfam" id="PF01103">
    <property type="entry name" value="Omp85"/>
    <property type="match status" value="1"/>
</dbReference>
<dbReference type="AlphaFoldDB" id="A0A0M6W837"/>
<accession>A0A0M6W837</accession>
<keyword evidence="6" id="KW-0732">Signal</keyword>
<name>A0A0M6W837_9GAMM</name>
<keyword evidence="14" id="KW-1185">Reference proteome</keyword>
<dbReference type="Gene3D" id="2.40.160.50">
    <property type="entry name" value="membrane protein fhac: a member of the omp85/tpsb transporter family"/>
    <property type="match status" value="1"/>
</dbReference>
<evidence type="ECO:0000256" key="7">
    <source>
        <dbReference type="ARBA" id="ARBA00023136"/>
    </source>
</evidence>
<comment type="subunit">
    <text evidence="10">Interacts with TamB to form the translocation and assembly module (TAM).</text>
</comment>
<dbReference type="Pfam" id="PF17243">
    <property type="entry name" value="POTRA_TamA_1"/>
    <property type="match status" value="1"/>
</dbReference>
<protein>
    <recommendedName>
        <fullName evidence="3">Translocation and assembly module subunit TamA</fullName>
    </recommendedName>
    <alternativeName>
        <fullName evidence="9">Autotransporter assembly factor TamA</fullName>
    </alternativeName>
</protein>
<evidence type="ECO:0000313" key="13">
    <source>
        <dbReference type="EMBL" id="CRK85582.1"/>
    </source>
</evidence>
<evidence type="ECO:0000256" key="5">
    <source>
        <dbReference type="ARBA" id="ARBA00022692"/>
    </source>
</evidence>
<comment type="similarity">
    <text evidence="2">Belongs to the TamA family.</text>
</comment>
<dbReference type="Proteomes" id="UP000242301">
    <property type="component" value="Unassembled WGS sequence"/>
</dbReference>
<keyword evidence="8" id="KW-0998">Cell outer membrane</keyword>